<organism evidence="2 3">
    <name type="scientific">Apiospora kogelbergensis</name>
    <dbReference type="NCBI Taxonomy" id="1337665"/>
    <lineage>
        <taxon>Eukaryota</taxon>
        <taxon>Fungi</taxon>
        <taxon>Dikarya</taxon>
        <taxon>Ascomycota</taxon>
        <taxon>Pezizomycotina</taxon>
        <taxon>Sordariomycetes</taxon>
        <taxon>Xylariomycetidae</taxon>
        <taxon>Amphisphaeriales</taxon>
        <taxon>Apiosporaceae</taxon>
        <taxon>Apiospora</taxon>
    </lineage>
</organism>
<comment type="caution">
    <text evidence="2">The sequence shown here is derived from an EMBL/GenBank/DDBJ whole genome shotgun (WGS) entry which is preliminary data.</text>
</comment>
<gene>
    <name evidence="2" type="ORF">PG999_005754</name>
</gene>
<reference evidence="2 3" key="1">
    <citation type="submission" date="2023-01" db="EMBL/GenBank/DDBJ databases">
        <title>Analysis of 21 Apiospora genomes using comparative genomics revels a genus with tremendous synthesis potential of carbohydrate active enzymes and secondary metabolites.</title>
        <authorList>
            <person name="Sorensen T."/>
        </authorList>
    </citation>
    <scope>NUCLEOTIDE SEQUENCE [LARGE SCALE GENOMIC DNA]</scope>
    <source>
        <strain evidence="2 3">CBS 117206</strain>
    </source>
</reference>
<sequence>MAPVDLQMVLIDYRGQILENCEFLVAKNEFISIITPKEPSGKFKAIALRTVKHSEKREPLIASDPSDTVQEAIASLHTKSSEAAHLYIVTNGYAEPRELDEVKGDKLDDDDEDEDEDDNTSVVSSDSASSTNAPSVWSATSDTAAEVPTPSSITHAASASTRTTRPAPLPSASKGAKKRAKATNGRKARKAPPAPAVRKTYDDYFTEDDEENAGPPRTKTVHPVRQAVPPPSGAAGHPNAARQQPPPPPSWIMGPPPPPPFRSYGGKLVNNYGPLSQPGPPPPNMSLHPQYVQAHHGMPPTPRRRNINPLWFIDHPRYQVHRHHQGLDQHPLAWAETAGL</sequence>
<accession>A0AAW0QPI8</accession>
<protein>
    <submittedName>
        <fullName evidence="2">Uncharacterized protein</fullName>
    </submittedName>
</protein>
<dbReference type="EMBL" id="JAQQWP010000006">
    <property type="protein sequence ID" value="KAK8113685.1"/>
    <property type="molecule type" value="Genomic_DNA"/>
</dbReference>
<evidence type="ECO:0000313" key="2">
    <source>
        <dbReference type="EMBL" id="KAK8113685.1"/>
    </source>
</evidence>
<feature type="compositionally biased region" description="Acidic residues" evidence="1">
    <location>
        <begin position="107"/>
        <end position="119"/>
    </location>
</feature>
<evidence type="ECO:0000256" key="1">
    <source>
        <dbReference type="SAM" id="MobiDB-lite"/>
    </source>
</evidence>
<proteinExistence type="predicted"/>
<feature type="compositionally biased region" description="Low complexity" evidence="1">
    <location>
        <begin position="120"/>
        <end position="133"/>
    </location>
</feature>
<feature type="compositionally biased region" description="Low complexity" evidence="1">
    <location>
        <begin position="148"/>
        <end position="174"/>
    </location>
</feature>
<feature type="compositionally biased region" description="Pro residues" evidence="1">
    <location>
        <begin position="244"/>
        <end position="261"/>
    </location>
</feature>
<feature type="compositionally biased region" description="Polar residues" evidence="1">
    <location>
        <begin position="134"/>
        <end position="143"/>
    </location>
</feature>
<name>A0AAW0QPI8_9PEZI</name>
<feature type="compositionally biased region" description="Basic residues" evidence="1">
    <location>
        <begin position="175"/>
        <end position="190"/>
    </location>
</feature>
<dbReference type="AlphaFoldDB" id="A0AAW0QPI8"/>
<feature type="region of interest" description="Disordered" evidence="1">
    <location>
        <begin position="98"/>
        <end position="265"/>
    </location>
</feature>
<evidence type="ECO:0000313" key="3">
    <source>
        <dbReference type="Proteomes" id="UP001392437"/>
    </source>
</evidence>
<dbReference type="Proteomes" id="UP001392437">
    <property type="component" value="Unassembled WGS sequence"/>
</dbReference>
<keyword evidence="3" id="KW-1185">Reference proteome</keyword>